<dbReference type="EMBL" id="CP109441">
    <property type="protein sequence ID" value="WUV46781.1"/>
    <property type="molecule type" value="Genomic_DNA"/>
</dbReference>
<evidence type="ECO:0008006" key="3">
    <source>
        <dbReference type="Google" id="ProtNLM"/>
    </source>
</evidence>
<proteinExistence type="predicted"/>
<name>A0ABZ1YX90_9NOCA</name>
<organism evidence="1 2">
    <name type="scientific">Nocardia vinacea</name>
    <dbReference type="NCBI Taxonomy" id="96468"/>
    <lineage>
        <taxon>Bacteria</taxon>
        <taxon>Bacillati</taxon>
        <taxon>Actinomycetota</taxon>
        <taxon>Actinomycetes</taxon>
        <taxon>Mycobacteriales</taxon>
        <taxon>Nocardiaceae</taxon>
        <taxon>Nocardia</taxon>
    </lineage>
</organism>
<protein>
    <recommendedName>
        <fullName evidence="3">Nucleotide exchange factor GrpE</fullName>
    </recommendedName>
</protein>
<sequence>MIPDSVVSAARRLVAVLHARLNPPAPEPEHRCGVLTPDVVAAIATAQWRANRRLDETELRPLRRQIRTTLEHLAEAGVDVQDHGGAEFVAGQRLEVVAAQEMPGIDRATVVETLRPSVYLRGVLIQTGEVIVGMPVGGTS</sequence>
<dbReference type="Proteomes" id="UP001432062">
    <property type="component" value="Chromosome"/>
</dbReference>
<evidence type="ECO:0000313" key="1">
    <source>
        <dbReference type="EMBL" id="WUV46781.1"/>
    </source>
</evidence>
<dbReference type="RefSeq" id="WP_327099697.1">
    <property type="nucleotide sequence ID" value="NZ_CP109149.1"/>
</dbReference>
<keyword evidence="2" id="KW-1185">Reference proteome</keyword>
<accession>A0ABZ1YX90</accession>
<gene>
    <name evidence="1" type="ORF">OG563_00515</name>
</gene>
<reference evidence="1" key="1">
    <citation type="submission" date="2022-10" db="EMBL/GenBank/DDBJ databases">
        <title>The complete genomes of actinobacterial strains from the NBC collection.</title>
        <authorList>
            <person name="Joergensen T.S."/>
            <person name="Alvarez Arevalo M."/>
            <person name="Sterndorff E.B."/>
            <person name="Faurdal D."/>
            <person name="Vuksanovic O."/>
            <person name="Mourched A.-S."/>
            <person name="Charusanti P."/>
            <person name="Shaw S."/>
            <person name="Blin K."/>
            <person name="Weber T."/>
        </authorList>
    </citation>
    <scope>NUCLEOTIDE SEQUENCE</scope>
    <source>
        <strain evidence="1">NBC_01482</strain>
    </source>
</reference>
<evidence type="ECO:0000313" key="2">
    <source>
        <dbReference type="Proteomes" id="UP001432062"/>
    </source>
</evidence>